<keyword evidence="4" id="KW-1185">Reference proteome</keyword>
<organism evidence="3 4">
    <name type="scientific">Penicillium subrubescens</name>
    <dbReference type="NCBI Taxonomy" id="1316194"/>
    <lineage>
        <taxon>Eukaryota</taxon>
        <taxon>Fungi</taxon>
        <taxon>Dikarya</taxon>
        <taxon>Ascomycota</taxon>
        <taxon>Pezizomycotina</taxon>
        <taxon>Eurotiomycetes</taxon>
        <taxon>Eurotiomycetidae</taxon>
        <taxon>Eurotiales</taxon>
        <taxon>Aspergillaceae</taxon>
        <taxon>Penicillium</taxon>
    </lineage>
</organism>
<dbReference type="AlphaFoldDB" id="A0A1Q5SP38"/>
<comment type="caution">
    <text evidence="3">The sequence shown here is derived from an EMBL/GenBank/DDBJ whole genome shotgun (WGS) entry which is preliminary data.</text>
</comment>
<name>A0A1Q5SP38_9EURO</name>
<accession>A0A1Q5SP38</accession>
<dbReference type="Pfam" id="PF24883">
    <property type="entry name" value="NPHP3_N"/>
    <property type="match status" value="1"/>
</dbReference>
<protein>
    <submittedName>
        <fullName evidence="3">Vegetative incompatibility protein HET-E-1</fullName>
    </submittedName>
</protein>
<feature type="domain" description="NACHT" evidence="2">
    <location>
        <begin position="50"/>
        <end position="125"/>
    </location>
</feature>
<evidence type="ECO:0000313" key="4">
    <source>
        <dbReference type="Proteomes" id="UP000186955"/>
    </source>
</evidence>
<sequence>MASAISFGESNSGFQAGIVNGNVTAHFSKLRPITLINEQFKQWRDKRRNRLLWIRGDPGKGKTMLLCGIIDELIRSTGDNANISFFFCQATDVRINSATADLRGLVYSLVKQQLSLLSHIRKRYD</sequence>
<proteinExistence type="predicted"/>
<reference evidence="3 4" key="1">
    <citation type="submission" date="2016-10" db="EMBL/GenBank/DDBJ databases">
        <title>Genome sequence of the ascomycete fungus Penicillium subrubescens.</title>
        <authorList>
            <person name="De Vries R.P."/>
            <person name="Peng M."/>
            <person name="Dilokpimol A."/>
            <person name="Hilden K."/>
            <person name="Makela M.R."/>
            <person name="Grigoriev I."/>
            <person name="Riley R."/>
            <person name="Granchi Z."/>
        </authorList>
    </citation>
    <scope>NUCLEOTIDE SEQUENCE [LARGE SCALE GENOMIC DNA]</scope>
    <source>
        <strain evidence="3 4">CBS 132785</strain>
    </source>
</reference>
<dbReference type="InterPro" id="IPR007111">
    <property type="entry name" value="NACHT_NTPase"/>
</dbReference>
<evidence type="ECO:0000256" key="1">
    <source>
        <dbReference type="ARBA" id="ARBA00022737"/>
    </source>
</evidence>
<dbReference type="Proteomes" id="UP000186955">
    <property type="component" value="Unassembled WGS sequence"/>
</dbReference>
<evidence type="ECO:0000313" key="3">
    <source>
        <dbReference type="EMBL" id="OKO89730.1"/>
    </source>
</evidence>
<keyword evidence="1" id="KW-0677">Repeat</keyword>
<evidence type="ECO:0000259" key="2">
    <source>
        <dbReference type="PROSITE" id="PS50837"/>
    </source>
</evidence>
<dbReference type="PANTHER" id="PTHR10039">
    <property type="entry name" value="AMELOGENIN"/>
    <property type="match status" value="1"/>
</dbReference>
<dbReference type="Gene3D" id="3.40.50.300">
    <property type="entry name" value="P-loop containing nucleotide triphosphate hydrolases"/>
    <property type="match status" value="1"/>
</dbReference>
<dbReference type="EMBL" id="MNBE01000773">
    <property type="protein sequence ID" value="OKO89730.1"/>
    <property type="molecule type" value="Genomic_DNA"/>
</dbReference>
<dbReference type="SUPFAM" id="SSF52540">
    <property type="entry name" value="P-loop containing nucleoside triphosphate hydrolases"/>
    <property type="match status" value="1"/>
</dbReference>
<dbReference type="STRING" id="1316194.A0A1Q5SP38"/>
<gene>
    <name evidence="3" type="ORF">PENSUB_13796</name>
</gene>
<dbReference type="InterPro" id="IPR056884">
    <property type="entry name" value="NPHP3-like_N"/>
</dbReference>
<dbReference type="InterPro" id="IPR027417">
    <property type="entry name" value="P-loop_NTPase"/>
</dbReference>
<dbReference type="PROSITE" id="PS50837">
    <property type="entry name" value="NACHT"/>
    <property type="match status" value="1"/>
</dbReference>